<protein>
    <submittedName>
        <fullName evidence="1">Uncharacterized protein</fullName>
    </submittedName>
</protein>
<dbReference type="AlphaFoldDB" id="A0A645BD89"/>
<proteinExistence type="predicted"/>
<evidence type="ECO:0000313" key="1">
    <source>
        <dbReference type="EMBL" id="MPM63287.1"/>
    </source>
</evidence>
<reference evidence="1" key="1">
    <citation type="submission" date="2019-08" db="EMBL/GenBank/DDBJ databases">
        <authorList>
            <person name="Kucharzyk K."/>
            <person name="Murdoch R.W."/>
            <person name="Higgins S."/>
            <person name="Loffler F."/>
        </authorList>
    </citation>
    <scope>NUCLEOTIDE SEQUENCE</scope>
</reference>
<organism evidence="1">
    <name type="scientific">bioreactor metagenome</name>
    <dbReference type="NCBI Taxonomy" id="1076179"/>
    <lineage>
        <taxon>unclassified sequences</taxon>
        <taxon>metagenomes</taxon>
        <taxon>ecological metagenomes</taxon>
    </lineage>
</organism>
<sequence length="62" mass="7298">MLDKLRIRAFARFAREYGEDELVRCLMRNKADGIVYHYDGQLVGDYDQCKTEDEIIIKTAIK</sequence>
<gene>
    <name evidence="1" type="ORF">SDC9_110167</name>
</gene>
<name>A0A645BD89_9ZZZZ</name>
<accession>A0A645BD89</accession>
<comment type="caution">
    <text evidence="1">The sequence shown here is derived from an EMBL/GenBank/DDBJ whole genome shotgun (WGS) entry which is preliminary data.</text>
</comment>
<dbReference type="EMBL" id="VSSQ01019319">
    <property type="protein sequence ID" value="MPM63287.1"/>
    <property type="molecule type" value="Genomic_DNA"/>
</dbReference>